<dbReference type="GO" id="GO:0032543">
    <property type="term" value="P:mitochondrial translation"/>
    <property type="evidence" value="ECO:0007669"/>
    <property type="project" value="TreeGrafter"/>
</dbReference>
<dbReference type="PANTHER" id="PTHR12059">
    <property type="entry name" value="RIBOSOMAL PROTEIN L23-RELATED"/>
    <property type="match status" value="1"/>
</dbReference>
<proteinExistence type="inferred from homology"/>
<gene>
    <name evidence="5" type="ORF">C8035_v006896</name>
</gene>
<comment type="similarity">
    <text evidence="1">Belongs to the universal ribosomal protein uL23 family.</text>
</comment>
<dbReference type="AlphaFoldDB" id="A0A4R8QNX5"/>
<evidence type="ECO:0000313" key="5">
    <source>
        <dbReference type="EMBL" id="TDZ38956.1"/>
    </source>
</evidence>
<evidence type="ECO:0000256" key="4">
    <source>
        <dbReference type="ARBA" id="ARBA00039977"/>
    </source>
</evidence>
<keyword evidence="6" id="KW-1185">Reference proteome</keyword>
<accession>A0A4R8QNX5</accession>
<reference evidence="5 6" key="1">
    <citation type="submission" date="2018-11" db="EMBL/GenBank/DDBJ databases">
        <title>Genome sequence and assembly of Colletotrichum spinosum.</title>
        <authorList>
            <person name="Gan P."/>
            <person name="Shirasu K."/>
        </authorList>
    </citation>
    <scope>NUCLEOTIDE SEQUENCE [LARGE SCALE GENOMIC DNA]</scope>
    <source>
        <strain evidence="5 6">CBS 515.97</strain>
    </source>
</reference>
<evidence type="ECO:0000313" key="6">
    <source>
        <dbReference type="Proteomes" id="UP000295083"/>
    </source>
</evidence>
<keyword evidence="3" id="KW-0687">Ribonucleoprotein</keyword>
<dbReference type="SUPFAM" id="SSF54189">
    <property type="entry name" value="Ribosomal proteins S24e, L23 and L15e"/>
    <property type="match status" value="1"/>
</dbReference>
<sequence length="225" mass="26339">MASKALKEAIPAGFQKSFKFGEKAVYLPNAVITLVRKDRTPPNWATFEVPLTFNKFDLRDYLWKLYGVETDKWRVWVDQQPIRRRENGRGYFRPQARKYMMAQMLQPFAFPEPPANKTDWNNDIYEAREKMRADQSKADFLKQIGKLPYPSKQPDDERRTMLRREAKKLLEGNKVWEPTTSGLDGKWEGVVAAVKAEKAAEAVLVAERKKEKTREKRLMRRAAKE</sequence>
<evidence type="ECO:0000256" key="3">
    <source>
        <dbReference type="ARBA" id="ARBA00023274"/>
    </source>
</evidence>
<dbReference type="GO" id="GO:0005762">
    <property type="term" value="C:mitochondrial large ribosomal subunit"/>
    <property type="evidence" value="ECO:0007669"/>
    <property type="project" value="TreeGrafter"/>
</dbReference>
<dbReference type="InterPro" id="IPR013025">
    <property type="entry name" value="Ribosomal_uL23-like"/>
</dbReference>
<organism evidence="5 6">
    <name type="scientific">Colletotrichum spinosum</name>
    <dbReference type="NCBI Taxonomy" id="1347390"/>
    <lineage>
        <taxon>Eukaryota</taxon>
        <taxon>Fungi</taxon>
        <taxon>Dikarya</taxon>
        <taxon>Ascomycota</taxon>
        <taxon>Pezizomycotina</taxon>
        <taxon>Sordariomycetes</taxon>
        <taxon>Hypocreomycetidae</taxon>
        <taxon>Glomerellales</taxon>
        <taxon>Glomerellaceae</taxon>
        <taxon>Colletotrichum</taxon>
        <taxon>Colletotrichum orbiculare species complex</taxon>
    </lineage>
</organism>
<dbReference type="Gene3D" id="3.30.70.330">
    <property type="match status" value="1"/>
</dbReference>
<evidence type="ECO:0000256" key="1">
    <source>
        <dbReference type="ARBA" id="ARBA00006700"/>
    </source>
</evidence>
<dbReference type="PANTHER" id="PTHR12059:SF5">
    <property type="entry name" value="LARGE RIBOSOMAL SUBUNIT PROTEIN UL23M"/>
    <property type="match status" value="1"/>
</dbReference>
<dbReference type="EMBL" id="QAPG01000013">
    <property type="protein sequence ID" value="TDZ38956.1"/>
    <property type="molecule type" value="Genomic_DNA"/>
</dbReference>
<dbReference type="GO" id="GO:0003735">
    <property type="term" value="F:structural constituent of ribosome"/>
    <property type="evidence" value="ECO:0007669"/>
    <property type="project" value="InterPro"/>
</dbReference>
<keyword evidence="2 5" id="KW-0689">Ribosomal protein</keyword>
<protein>
    <recommendedName>
        <fullName evidence="4">Large ribosomal subunit protein uL23m</fullName>
    </recommendedName>
</protein>
<dbReference type="Proteomes" id="UP000295083">
    <property type="component" value="Unassembled WGS sequence"/>
</dbReference>
<comment type="caution">
    <text evidence="5">The sequence shown here is derived from an EMBL/GenBank/DDBJ whole genome shotgun (WGS) entry which is preliminary data.</text>
</comment>
<evidence type="ECO:0000256" key="2">
    <source>
        <dbReference type="ARBA" id="ARBA00022980"/>
    </source>
</evidence>
<dbReference type="InterPro" id="IPR012677">
    <property type="entry name" value="Nucleotide-bd_a/b_plait_sf"/>
</dbReference>
<dbReference type="InterPro" id="IPR012678">
    <property type="entry name" value="Ribosomal_uL23/eL15/eS24_sf"/>
</dbReference>
<name>A0A4R8QNX5_9PEZI</name>